<dbReference type="Gene3D" id="1.20.1250.20">
    <property type="entry name" value="MFS general substrate transporter like domains"/>
    <property type="match status" value="1"/>
</dbReference>
<evidence type="ECO:0000259" key="8">
    <source>
        <dbReference type="PROSITE" id="PS50850"/>
    </source>
</evidence>
<feature type="transmembrane region" description="Helical" evidence="7">
    <location>
        <begin position="447"/>
        <end position="468"/>
    </location>
</feature>
<keyword evidence="3 7" id="KW-0812">Transmembrane</keyword>
<dbReference type="PANTHER" id="PTHR23507:SF1">
    <property type="entry name" value="FI18259P1-RELATED"/>
    <property type="match status" value="1"/>
</dbReference>
<evidence type="ECO:0000256" key="2">
    <source>
        <dbReference type="ARBA" id="ARBA00004236"/>
    </source>
</evidence>
<protein>
    <submittedName>
        <fullName evidence="9">Tetracycline resistance protein, class C</fullName>
    </submittedName>
</protein>
<proteinExistence type="predicted"/>
<dbReference type="AlphaFoldDB" id="A0A5J4Z6C7"/>
<feature type="transmembrane region" description="Helical" evidence="7">
    <location>
        <begin position="190"/>
        <end position="212"/>
    </location>
</feature>
<dbReference type="SUPFAM" id="SSF103473">
    <property type="entry name" value="MFS general substrate transporter"/>
    <property type="match status" value="1"/>
</dbReference>
<dbReference type="Proteomes" id="UP000324585">
    <property type="component" value="Unassembled WGS sequence"/>
</dbReference>
<dbReference type="EMBL" id="VRMN01000001">
    <property type="protein sequence ID" value="KAA8498778.1"/>
    <property type="molecule type" value="Genomic_DNA"/>
</dbReference>
<feature type="transmembrane region" description="Helical" evidence="7">
    <location>
        <begin position="289"/>
        <end position="310"/>
    </location>
</feature>
<dbReference type="InterPro" id="IPR020846">
    <property type="entry name" value="MFS_dom"/>
</dbReference>
<dbReference type="GO" id="GO:0016020">
    <property type="term" value="C:membrane"/>
    <property type="evidence" value="ECO:0007669"/>
    <property type="project" value="UniProtKB-SubCell"/>
</dbReference>
<feature type="transmembrane region" description="Helical" evidence="7">
    <location>
        <begin position="218"/>
        <end position="239"/>
    </location>
</feature>
<dbReference type="InterPro" id="IPR001958">
    <property type="entry name" value="Tet-R_TetA/multi-R_MdtG-like"/>
</dbReference>
<dbReference type="PANTHER" id="PTHR23507">
    <property type="entry name" value="ZGC:174356"/>
    <property type="match status" value="1"/>
</dbReference>
<sequence>MNAMTKLIESSSSLPSTQLPDAAIDSAEEPGTPDEGDAFEDTFGERMSMSSASKTVNQTSLALVLVNVFLSGVSLTLVIPVLPKLLILALGGNASSAAYYQGSIQFFGGIIEIFAAPFWGRLSDSIGRKPVLLIALLGLCAEMLLIYFFWHNVVIFIAARMLASAAGVYFSTLSTIYADLSAGTGREAQTYGISGAVFGMSFICGPIAGGLLEKKGTGLAVLASAFCLMLSFVFAVLFVPETSSGVIADPFLRASSVLERVQSIRIAEMDANPFPRVLKLLRDPVLSRLAQAMMLDGLAFGGLQSVFFFFTSIRFGWDSSEAGMFFALVGVCMLVGQGLLTPLFSQRFPDRAVILFGYFVETVHWLIYALAMTPGMLYFGLCVGALGYPAGPTIKGVVARQVQPEEQGTVQGSLAALQIMVRPVSPLLANSVFAFFTSAAAPVFFPGAPFVVCAVLSSLSLIIASRALSNPDLK</sequence>
<dbReference type="OMA" id="LGHLFMT"/>
<keyword evidence="5 7" id="KW-0472">Membrane</keyword>
<reference evidence="10" key="1">
    <citation type="journal article" date="2019" name="Nat. Commun.">
        <title>Expansion of phycobilisome linker gene families in mesophilic red algae.</title>
        <authorList>
            <person name="Lee J."/>
            <person name="Kim D."/>
            <person name="Bhattacharya D."/>
            <person name="Yoon H.S."/>
        </authorList>
    </citation>
    <scope>NUCLEOTIDE SEQUENCE [LARGE SCALE GENOMIC DNA]</scope>
    <source>
        <strain evidence="10">CCMP 1328</strain>
    </source>
</reference>
<feature type="domain" description="Major facilitator superfamily (MFS) profile" evidence="8">
    <location>
        <begin position="60"/>
        <end position="466"/>
    </location>
</feature>
<evidence type="ECO:0000313" key="10">
    <source>
        <dbReference type="Proteomes" id="UP000324585"/>
    </source>
</evidence>
<keyword evidence="4 7" id="KW-1133">Transmembrane helix</keyword>
<feature type="transmembrane region" description="Helical" evidence="7">
    <location>
        <begin position="56"/>
        <end position="79"/>
    </location>
</feature>
<evidence type="ECO:0000256" key="6">
    <source>
        <dbReference type="SAM" id="MobiDB-lite"/>
    </source>
</evidence>
<accession>A0A5J4Z6C7</accession>
<dbReference type="OrthoDB" id="3755at2759"/>
<name>A0A5J4Z6C7_PORPP</name>
<gene>
    <name evidence="9" type="ORF">FVE85_6363</name>
</gene>
<evidence type="ECO:0000256" key="7">
    <source>
        <dbReference type="SAM" id="Phobius"/>
    </source>
</evidence>
<feature type="region of interest" description="Disordered" evidence="6">
    <location>
        <begin position="1"/>
        <end position="41"/>
    </location>
</feature>
<dbReference type="InterPro" id="IPR036259">
    <property type="entry name" value="MFS_trans_sf"/>
</dbReference>
<dbReference type="PRINTS" id="PR01035">
    <property type="entry name" value="TCRTETA"/>
</dbReference>
<feature type="transmembrane region" description="Helical" evidence="7">
    <location>
        <begin position="322"/>
        <end position="340"/>
    </location>
</feature>
<feature type="transmembrane region" description="Helical" evidence="7">
    <location>
        <begin position="131"/>
        <end position="150"/>
    </location>
</feature>
<dbReference type="PROSITE" id="PS50850">
    <property type="entry name" value="MFS"/>
    <property type="match status" value="1"/>
</dbReference>
<keyword evidence="10" id="KW-1185">Reference proteome</keyword>
<evidence type="ECO:0000256" key="5">
    <source>
        <dbReference type="ARBA" id="ARBA00023136"/>
    </source>
</evidence>
<evidence type="ECO:0000313" key="9">
    <source>
        <dbReference type="EMBL" id="KAA8498778.1"/>
    </source>
</evidence>
<evidence type="ECO:0000256" key="1">
    <source>
        <dbReference type="ARBA" id="ARBA00004141"/>
    </source>
</evidence>
<evidence type="ECO:0000256" key="3">
    <source>
        <dbReference type="ARBA" id="ARBA00022692"/>
    </source>
</evidence>
<feature type="compositionally biased region" description="Polar residues" evidence="6">
    <location>
        <begin position="8"/>
        <end position="19"/>
    </location>
</feature>
<dbReference type="InterPro" id="IPR011701">
    <property type="entry name" value="MFS"/>
</dbReference>
<evidence type="ECO:0000256" key="4">
    <source>
        <dbReference type="ARBA" id="ARBA00022989"/>
    </source>
</evidence>
<feature type="compositionally biased region" description="Acidic residues" evidence="6">
    <location>
        <begin position="26"/>
        <end position="41"/>
    </location>
</feature>
<feature type="transmembrane region" description="Helical" evidence="7">
    <location>
        <begin position="156"/>
        <end position="178"/>
    </location>
</feature>
<comment type="caution">
    <text evidence="9">The sequence shown here is derived from an EMBL/GenBank/DDBJ whole genome shotgun (WGS) entry which is preliminary data.</text>
</comment>
<dbReference type="GO" id="GO:0022857">
    <property type="term" value="F:transmembrane transporter activity"/>
    <property type="evidence" value="ECO:0007669"/>
    <property type="project" value="InterPro"/>
</dbReference>
<organism evidence="9 10">
    <name type="scientific">Porphyridium purpureum</name>
    <name type="common">Red alga</name>
    <name type="synonym">Porphyridium cruentum</name>
    <dbReference type="NCBI Taxonomy" id="35688"/>
    <lineage>
        <taxon>Eukaryota</taxon>
        <taxon>Rhodophyta</taxon>
        <taxon>Bangiophyceae</taxon>
        <taxon>Porphyridiales</taxon>
        <taxon>Porphyridiaceae</taxon>
        <taxon>Porphyridium</taxon>
    </lineage>
</organism>
<comment type="subcellular location">
    <subcellularLocation>
        <location evidence="2">Cell membrane</location>
    </subcellularLocation>
    <subcellularLocation>
        <location evidence="1">Membrane</location>
        <topology evidence="1">Multi-pass membrane protein</topology>
    </subcellularLocation>
</comment>
<dbReference type="Pfam" id="PF07690">
    <property type="entry name" value="MFS_1"/>
    <property type="match status" value="1"/>
</dbReference>
<feature type="transmembrane region" description="Helical" evidence="7">
    <location>
        <begin position="99"/>
        <end position="119"/>
    </location>
</feature>